<evidence type="ECO:0000313" key="3">
    <source>
        <dbReference type="EMBL" id="KAJ2778632.1"/>
    </source>
</evidence>
<feature type="region of interest" description="Disordered" evidence="1">
    <location>
        <begin position="142"/>
        <end position="161"/>
    </location>
</feature>
<evidence type="ECO:0000256" key="1">
    <source>
        <dbReference type="SAM" id="MobiDB-lite"/>
    </source>
</evidence>
<reference evidence="3" key="1">
    <citation type="submission" date="2022-07" db="EMBL/GenBank/DDBJ databases">
        <title>Phylogenomic reconstructions and comparative analyses of Kickxellomycotina fungi.</title>
        <authorList>
            <person name="Reynolds N.K."/>
            <person name="Stajich J.E."/>
            <person name="Barry K."/>
            <person name="Grigoriev I.V."/>
            <person name="Crous P."/>
            <person name="Smith M.E."/>
        </authorList>
    </citation>
    <scope>NUCLEOTIDE SEQUENCE</scope>
    <source>
        <strain evidence="3">NBRC 105414</strain>
    </source>
</reference>
<dbReference type="AlphaFoldDB" id="A0A9W8LES3"/>
<evidence type="ECO:0000256" key="2">
    <source>
        <dbReference type="SAM" id="Phobius"/>
    </source>
</evidence>
<keyword evidence="2" id="KW-1133">Transmembrane helix</keyword>
<name>A0A9W8LES3_9FUNG</name>
<accession>A0A9W8LES3</accession>
<keyword evidence="2" id="KW-0472">Membrane</keyword>
<proteinExistence type="predicted"/>
<dbReference type="Proteomes" id="UP001140217">
    <property type="component" value="Unassembled WGS sequence"/>
</dbReference>
<comment type="caution">
    <text evidence="3">The sequence shown here is derived from an EMBL/GenBank/DDBJ whole genome shotgun (WGS) entry which is preliminary data.</text>
</comment>
<feature type="transmembrane region" description="Helical" evidence="2">
    <location>
        <begin position="85"/>
        <end position="107"/>
    </location>
</feature>
<dbReference type="EMBL" id="JANBUL010000218">
    <property type="protein sequence ID" value="KAJ2778632.1"/>
    <property type="molecule type" value="Genomic_DNA"/>
</dbReference>
<keyword evidence="2" id="KW-0812">Transmembrane</keyword>
<organism evidence="3 4">
    <name type="scientific">Coemansia javaensis</name>
    <dbReference type="NCBI Taxonomy" id="2761396"/>
    <lineage>
        <taxon>Eukaryota</taxon>
        <taxon>Fungi</taxon>
        <taxon>Fungi incertae sedis</taxon>
        <taxon>Zoopagomycota</taxon>
        <taxon>Kickxellomycotina</taxon>
        <taxon>Kickxellomycetes</taxon>
        <taxon>Kickxellales</taxon>
        <taxon>Kickxellaceae</taxon>
        <taxon>Coemansia</taxon>
    </lineage>
</organism>
<evidence type="ECO:0000313" key="4">
    <source>
        <dbReference type="Proteomes" id="UP001140217"/>
    </source>
</evidence>
<sequence length="161" mass="16994">MSYADYARQLARAAWAAAALVHAHAGPYCRQLVEQAAAQWPPLQTVLAVSGPAAAAYALELALVYAAASLALLAVRAVSSTLYRLLRLVAAALVLAAAVALGLYLYLAAHGQQGAAALRSTGGSFWVEQAAALASMLAGAQHHQHQPDRRQDPFRYQAPHR</sequence>
<feature type="transmembrane region" description="Helical" evidence="2">
    <location>
        <begin position="49"/>
        <end position="73"/>
    </location>
</feature>
<gene>
    <name evidence="3" type="ORF">H4R18_004476</name>
</gene>
<keyword evidence="4" id="KW-1185">Reference proteome</keyword>
<protein>
    <submittedName>
        <fullName evidence="3">Uncharacterized protein</fullName>
    </submittedName>
</protein>